<sequence length="432" mass="49055">MDEAFHAFIADPRLRKALEGLKRSNDIFNIIEPNENQHSEILKWLFDPREGHGQGDAILKDFLTAAYGNSYENVLCNKEFFAVWTPGRIARTGFHSMIAIREYVLPSKSRLDLLMIDPVNQLLVVVENKHGARLGPDQLETYYDEVAGLRARPAFKGYKTAHIVLDRNYGGAKEEDENRSAPRNRWAFLDYQWLEAGADRAELQLKRGNQSAALVIAYCQKQTDYVPPEQEELDDVLADVAMEYRTVIADLENALTLDVSDLTPKTLDGDLGEKWIFANHYPELVKRLGSKAKLSFVERRIKDNLPNRKLLTDYGKRHFWLFDEAWNPLVDADAASWPVCVVAWEMRESVHGPDKYAVGIQYRPLYIVDNYRAKVQAALEGEFPELKKGRKSASFRMLGKVANVNESGLAVKAQAVYARLKNSLGPVVDDPI</sequence>
<proteinExistence type="predicted"/>
<name>A0ABU2E4A6_9BURK</name>
<evidence type="ECO:0000313" key="2">
    <source>
        <dbReference type="Proteomes" id="UP001248067"/>
    </source>
</evidence>
<dbReference type="Proteomes" id="UP001248067">
    <property type="component" value="Unassembled WGS sequence"/>
</dbReference>
<dbReference type="RefSeq" id="WP_104565277.1">
    <property type="nucleotide sequence ID" value="NZ_CADFDQ010000005.1"/>
</dbReference>
<dbReference type="EMBL" id="VJSY01000021">
    <property type="protein sequence ID" value="MDR8754687.1"/>
    <property type="molecule type" value="Genomic_DNA"/>
</dbReference>
<evidence type="ECO:0008006" key="3">
    <source>
        <dbReference type="Google" id="ProtNLM"/>
    </source>
</evidence>
<keyword evidence="2" id="KW-1185">Reference proteome</keyword>
<reference evidence="1 2" key="1">
    <citation type="submission" date="2019-06" db="EMBL/GenBank/DDBJ databases">
        <title>Evolution of Burkholderia multivorans in the lungs of Cystic Fibrosis patients.</title>
        <authorList>
            <person name="Moreira L.M."/>
        </authorList>
    </citation>
    <scope>NUCLEOTIDE SEQUENCE [LARGE SCALE GENOMIC DNA]</scope>
    <source>
        <strain evidence="1 2">VC13239</strain>
    </source>
</reference>
<dbReference type="InterPro" id="IPR029470">
    <property type="entry name" value="PDDEXK_4"/>
</dbReference>
<comment type="caution">
    <text evidence="1">The sequence shown here is derived from an EMBL/GenBank/DDBJ whole genome shotgun (WGS) entry which is preliminary data.</text>
</comment>
<evidence type="ECO:0000313" key="1">
    <source>
        <dbReference type="EMBL" id="MDR8754687.1"/>
    </source>
</evidence>
<dbReference type="Pfam" id="PF14281">
    <property type="entry name" value="PDDEXK_4"/>
    <property type="match status" value="1"/>
</dbReference>
<protein>
    <recommendedName>
        <fullName evidence="3">PD-(D/E)XK nuclease superfamily protein</fullName>
    </recommendedName>
</protein>
<gene>
    <name evidence="1" type="ORF">FEQ00_03110</name>
</gene>
<accession>A0ABU2E4A6</accession>
<organism evidence="1 2">
    <name type="scientific">Burkholderia pseudomultivorans</name>
    <dbReference type="NCBI Taxonomy" id="1207504"/>
    <lineage>
        <taxon>Bacteria</taxon>
        <taxon>Pseudomonadati</taxon>
        <taxon>Pseudomonadota</taxon>
        <taxon>Betaproteobacteria</taxon>
        <taxon>Burkholderiales</taxon>
        <taxon>Burkholderiaceae</taxon>
        <taxon>Burkholderia</taxon>
        <taxon>Burkholderia cepacia complex</taxon>
    </lineage>
</organism>